<accession>A0A382RM28</accession>
<keyword evidence="3 6" id="KW-0812">Transmembrane</keyword>
<organism evidence="8">
    <name type="scientific">marine metagenome</name>
    <dbReference type="NCBI Taxonomy" id="408172"/>
    <lineage>
        <taxon>unclassified sequences</taxon>
        <taxon>metagenomes</taxon>
        <taxon>ecological metagenomes</taxon>
    </lineage>
</organism>
<feature type="non-terminal residue" evidence="8">
    <location>
        <position position="1"/>
    </location>
</feature>
<keyword evidence="2" id="KW-1003">Cell membrane</keyword>
<feature type="transmembrane region" description="Helical" evidence="6">
    <location>
        <begin position="15"/>
        <end position="39"/>
    </location>
</feature>
<reference evidence="8" key="1">
    <citation type="submission" date="2018-05" db="EMBL/GenBank/DDBJ databases">
        <authorList>
            <person name="Lanie J.A."/>
            <person name="Ng W.-L."/>
            <person name="Kazmierczak K.M."/>
            <person name="Andrzejewski T.M."/>
            <person name="Davidsen T.M."/>
            <person name="Wayne K.J."/>
            <person name="Tettelin H."/>
            <person name="Glass J.I."/>
            <person name="Rusch D."/>
            <person name="Podicherti R."/>
            <person name="Tsui H.-C.T."/>
            <person name="Winkler M.E."/>
        </authorList>
    </citation>
    <scope>NUCLEOTIDE SEQUENCE</scope>
</reference>
<evidence type="ECO:0000256" key="4">
    <source>
        <dbReference type="ARBA" id="ARBA00022989"/>
    </source>
</evidence>
<evidence type="ECO:0000256" key="6">
    <source>
        <dbReference type="SAM" id="Phobius"/>
    </source>
</evidence>
<evidence type="ECO:0000256" key="2">
    <source>
        <dbReference type="ARBA" id="ARBA00022475"/>
    </source>
</evidence>
<dbReference type="InterPro" id="IPR003838">
    <property type="entry name" value="ABC3_permease_C"/>
</dbReference>
<keyword evidence="5 6" id="KW-0472">Membrane</keyword>
<evidence type="ECO:0000313" key="8">
    <source>
        <dbReference type="EMBL" id="SVC98753.1"/>
    </source>
</evidence>
<protein>
    <recommendedName>
        <fullName evidence="7">ABC3 transporter permease C-terminal domain-containing protein</fullName>
    </recommendedName>
</protein>
<dbReference type="AlphaFoldDB" id="A0A382RM28"/>
<evidence type="ECO:0000256" key="5">
    <source>
        <dbReference type="ARBA" id="ARBA00023136"/>
    </source>
</evidence>
<feature type="domain" description="ABC3 transporter permease C-terminal" evidence="7">
    <location>
        <begin position="1"/>
        <end position="96"/>
    </location>
</feature>
<evidence type="ECO:0000256" key="3">
    <source>
        <dbReference type="ARBA" id="ARBA00022692"/>
    </source>
</evidence>
<gene>
    <name evidence="8" type="ORF">METZ01_LOCUS351607</name>
</gene>
<proteinExistence type="predicted"/>
<sequence length="107" mass="11578">ELALLRTIGLSMKQLLFLVVMEQVMVIGTAVALGIFMGARMGATIMPYLASSGENAVVVPPMAVQIDWFGFGITFGLLGLVFLTVIGVILISVYRMSIHRVMRMGES</sequence>
<dbReference type="Pfam" id="PF02687">
    <property type="entry name" value="FtsX"/>
    <property type="match status" value="1"/>
</dbReference>
<evidence type="ECO:0000259" key="7">
    <source>
        <dbReference type="Pfam" id="PF02687"/>
    </source>
</evidence>
<comment type="subcellular location">
    <subcellularLocation>
        <location evidence="1">Cell membrane</location>
        <topology evidence="1">Multi-pass membrane protein</topology>
    </subcellularLocation>
</comment>
<name>A0A382RM28_9ZZZZ</name>
<evidence type="ECO:0000256" key="1">
    <source>
        <dbReference type="ARBA" id="ARBA00004651"/>
    </source>
</evidence>
<dbReference type="GO" id="GO:0005886">
    <property type="term" value="C:plasma membrane"/>
    <property type="evidence" value="ECO:0007669"/>
    <property type="project" value="UniProtKB-SubCell"/>
</dbReference>
<keyword evidence="4 6" id="KW-1133">Transmembrane helix</keyword>
<dbReference type="EMBL" id="UINC01122750">
    <property type="protein sequence ID" value="SVC98753.1"/>
    <property type="molecule type" value="Genomic_DNA"/>
</dbReference>
<feature type="transmembrane region" description="Helical" evidence="6">
    <location>
        <begin position="68"/>
        <end position="94"/>
    </location>
</feature>